<dbReference type="RefSeq" id="WP_092443781.1">
    <property type="nucleotide sequence ID" value="NZ_LT629774.1"/>
</dbReference>
<organism evidence="1 2">
    <name type="scientific">Winogradskyella sediminis</name>
    <dbReference type="NCBI Taxonomy" id="1382466"/>
    <lineage>
        <taxon>Bacteria</taxon>
        <taxon>Pseudomonadati</taxon>
        <taxon>Bacteroidota</taxon>
        <taxon>Flavobacteriia</taxon>
        <taxon>Flavobacteriales</taxon>
        <taxon>Flavobacteriaceae</taxon>
        <taxon>Winogradskyella</taxon>
    </lineage>
</organism>
<proteinExistence type="predicted"/>
<reference evidence="1 2" key="1">
    <citation type="submission" date="2016-10" db="EMBL/GenBank/DDBJ databases">
        <authorList>
            <person name="Varghese N."/>
            <person name="Submissions S."/>
        </authorList>
    </citation>
    <scope>NUCLEOTIDE SEQUENCE [LARGE SCALE GENOMIC DNA]</scope>
    <source>
        <strain evidence="1 2">RHA_55</strain>
    </source>
</reference>
<sequence>MTITQLPGTYNIISSNQDENGIAYKGTLELALNVHNRIKAKWLINTNQEQLGIGFFKDNILVINFNYKGDDAMIYKGVVVYKCITKDLLDGFWSEKHGNPLYLGEERCYRVNTQQQELIN</sequence>
<dbReference type="AlphaFoldDB" id="A0A1H1MUK0"/>
<evidence type="ECO:0000313" key="2">
    <source>
        <dbReference type="Proteomes" id="UP000198963"/>
    </source>
</evidence>
<name>A0A1H1MUK0_9FLAO</name>
<dbReference type="Proteomes" id="UP000198963">
    <property type="component" value="Chromosome I"/>
</dbReference>
<dbReference type="STRING" id="1249933.SAMN04489797_0420"/>
<evidence type="ECO:0000313" key="1">
    <source>
        <dbReference type="EMBL" id="SDR90095.1"/>
    </source>
</evidence>
<protein>
    <submittedName>
        <fullName evidence="1">Uncharacterized protein</fullName>
    </submittedName>
</protein>
<keyword evidence="2" id="KW-1185">Reference proteome</keyword>
<gene>
    <name evidence="1" type="ORF">SAMN04489797_0420</name>
</gene>
<accession>A0A1H1MUK0</accession>
<dbReference type="EMBL" id="LT629774">
    <property type="protein sequence ID" value="SDR90095.1"/>
    <property type="molecule type" value="Genomic_DNA"/>
</dbReference>